<proteinExistence type="predicted"/>
<protein>
    <submittedName>
        <fullName evidence="1">Uncharacterized protein</fullName>
    </submittedName>
</protein>
<dbReference type="EMBL" id="JAVDRL010000013">
    <property type="protein sequence ID" value="MDR6533468.1"/>
    <property type="molecule type" value="Genomic_DNA"/>
</dbReference>
<accession>A0ABU1N4W2</accession>
<sequence>MTKTLLVRGNGHQIANRRKALEAAMRELPEIIGLDERTVAFQAYGVCHFAAYTDDNGAMISTPGRDDNVFGSAEWHAHDNIMMLHDAGDGRCMIFVCPIRPLFDKRTIGHHGVRWNDVRKLAKFTHVFRVE</sequence>
<name>A0ABU1N4W2_9CAUL</name>
<organism evidence="1 2">
    <name type="scientific">Caulobacter rhizosphaerae</name>
    <dbReference type="NCBI Taxonomy" id="2010972"/>
    <lineage>
        <taxon>Bacteria</taxon>
        <taxon>Pseudomonadati</taxon>
        <taxon>Pseudomonadota</taxon>
        <taxon>Alphaproteobacteria</taxon>
        <taxon>Caulobacterales</taxon>
        <taxon>Caulobacteraceae</taxon>
        <taxon>Caulobacter</taxon>
    </lineage>
</organism>
<reference evidence="1 2" key="1">
    <citation type="submission" date="2023-07" db="EMBL/GenBank/DDBJ databases">
        <title>Sorghum-associated microbial communities from plants grown in Nebraska, USA.</title>
        <authorList>
            <person name="Schachtman D."/>
        </authorList>
    </citation>
    <scope>NUCLEOTIDE SEQUENCE [LARGE SCALE GENOMIC DNA]</scope>
    <source>
        <strain evidence="1 2">DS2154</strain>
    </source>
</reference>
<evidence type="ECO:0000313" key="2">
    <source>
        <dbReference type="Proteomes" id="UP001262754"/>
    </source>
</evidence>
<gene>
    <name evidence="1" type="ORF">J2800_004234</name>
</gene>
<comment type="caution">
    <text evidence="1">The sequence shown here is derived from an EMBL/GenBank/DDBJ whole genome shotgun (WGS) entry which is preliminary data.</text>
</comment>
<evidence type="ECO:0000313" key="1">
    <source>
        <dbReference type="EMBL" id="MDR6533468.1"/>
    </source>
</evidence>
<keyword evidence="2" id="KW-1185">Reference proteome</keyword>
<dbReference type="RefSeq" id="WP_310034355.1">
    <property type="nucleotide sequence ID" value="NZ_JAVDRL010000013.1"/>
</dbReference>
<dbReference type="Proteomes" id="UP001262754">
    <property type="component" value="Unassembled WGS sequence"/>
</dbReference>